<sequence length="95" mass="10872">MGKLKPIERLANDAKSGDVVMLKLKDSNHDPVGYVWETMNVKPRTIYPTSGIADTPEDKFDQIIDREIDISKDKYLGYRIIGYEILRRAKSEAET</sequence>
<reference evidence="1" key="1">
    <citation type="journal article" date="2014" name="Front. Microbiol.">
        <title>High frequency of phylogenetically diverse reductive dehalogenase-homologous genes in deep subseafloor sedimentary metagenomes.</title>
        <authorList>
            <person name="Kawai M."/>
            <person name="Futagami T."/>
            <person name="Toyoda A."/>
            <person name="Takaki Y."/>
            <person name="Nishi S."/>
            <person name="Hori S."/>
            <person name="Arai W."/>
            <person name="Tsubouchi T."/>
            <person name="Morono Y."/>
            <person name="Uchiyama I."/>
            <person name="Ito T."/>
            <person name="Fujiyama A."/>
            <person name="Inagaki F."/>
            <person name="Takami H."/>
        </authorList>
    </citation>
    <scope>NUCLEOTIDE SEQUENCE</scope>
    <source>
        <strain evidence="1">Expedition CK06-06</strain>
    </source>
</reference>
<gene>
    <name evidence="1" type="ORF">S01H1_53326</name>
</gene>
<feature type="non-terminal residue" evidence="1">
    <location>
        <position position="95"/>
    </location>
</feature>
<organism evidence="1">
    <name type="scientific">marine sediment metagenome</name>
    <dbReference type="NCBI Taxonomy" id="412755"/>
    <lineage>
        <taxon>unclassified sequences</taxon>
        <taxon>metagenomes</taxon>
        <taxon>ecological metagenomes</taxon>
    </lineage>
</organism>
<proteinExistence type="predicted"/>
<name>X0XE83_9ZZZZ</name>
<dbReference type="EMBL" id="BARS01034528">
    <property type="protein sequence ID" value="GAG23281.1"/>
    <property type="molecule type" value="Genomic_DNA"/>
</dbReference>
<protein>
    <submittedName>
        <fullName evidence="1">Uncharacterized protein</fullName>
    </submittedName>
</protein>
<accession>X0XE83</accession>
<comment type="caution">
    <text evidence="1">The sequence shown here is derived from an EMBL/GenBank/DDBJ whole genome shotgun (WGS) entry which is preliminary data.</text>
</comment>
<dbReference type="AlphaFoldDB" id="X0XE83"/>
<evidence type="ECO:0000313" key="1">
    <source>
        <dbReference type="EMBL" id="GAG23281.1"/>
    </source>
</evidence>